<accession>A0A382FIP1</accession>
<gene>
    <name evidence="1" type="ORF">METZ01_LOCUS214927</name>
</gene>
<dbReference type="EMBL" id="UINC01049832">
    <property type="protein sequence ID" value="SVB62073.1"/>
    <property type="molecule type" value="Genomic_DNA"/>
</dbReference>
<name>A0A382FIP1_9ZZZZ</name>
<protein>
    <submittedName>
        <fullName evidence="1">Uncharacterized protein</fullName>
    </submittedName>
</protein>
<evidence type="ECO:0000313" key="1">
    <source>
        <dbReference type="EMBL" id="SVB62073.1"/>
    </source>
</evidence>
<sequence>VAANGISTLANKKLRQIAKLDLAQIRRRAGGDTAKPYYRARNTYNIGQLPAIYQADNSVDDNPNSGGLIVGRPWT</sequence>
<dbReference type="AlphaFoldDB" id="A0A382FIP1"/>
<reference evidence="1" key="1">
    <citation type="submission" date="2018-05" db="EMBL/GenBank/DDBJ databases">
        <authorList>
            <person name="Lanie J.A."/>
            <person name="Ng W.-L."/>
            <person name="Kazmierczak K.M."/>
            <person name="Andrzejewski T.M."/>
            <person name="Davidsen T.M."/>
            <person name="Wayne K.J."/>
            <person name="Tettelin H."/>
            <person name="Glass J.I."/>
            <person name="Rusch D."/>
            <person name="Podicherti R."/>
            <person name="Tsui H.-C.T."/>
            <person name="Winkler M.E."/>
        </authorList>
    </citation>
    <scope>NUCLEOTIDE SEQUENCE</scope>
</reference>
<organism evidence="1">
    <name type="scientific">marine metagenome</name>
    <dbReference type="NCBI Taxonomy" id="408172"/>
    <lineage>
        <taxon>unclassified sequences</taxon>
        <taxon>metagenomes</taxon>
        <taxon>ecological metagenomes</taxon>
    </lineage>
</organism>
<proteinExistence type="predicted"/>
<feature type="non-terminal residue" evidence="1">
    <location>
        <position position="1"/>
    </location>
</feature>